<evidence type="ECO:0000256" key="8">
    <source>
        <dbReference type="ARBA" id="ARBA00023136"/>
    </source>
</evidence>
<feature type="transmembrane region" description="Helical" evidence="10">
    <location>
        <begin position="110"/>
        <end position="131"/>
    </location>
</feature>
<keyword evidence="13" id="KW-1185">Reference proteome</keyword>
<keyword evidence="8 10" id="KW-0472">Membrane</keyword>
<dbReference type="PANTHER" id="PTHR22777:SF32">
    <property type="entry name" value="UPF0053 INNER MEMBRANE PROTEIN YFJD"/>
    <property type="match status" value="1"/>
</dbReference>
<dbReference type="InterPro" id="IPR000644">
    <property type="entry name" value="CBS_dom"/>
</dbReference>
<evidence type="ECO:0000256" key="4">
    <source>
        <dbReference type="ARBA" id="ARBA00022692"/>
    </source>
</evidence>
<dbReference type="OrthoDB" id="9798188at2"/>
<dbReference type="InterPro" id="IPR046342">
    <property type="entry name" value="CBS_dom_sf"/>
</dbReference>
<dbReference type="AlphaFoldDB" id="A0A5P2G7T8"/>
<dbReference type="CDD" id="cd04590">
    <property type="entry name" value="CBS_pair_CorC_HlyC_assoc"/>
    <property type="match status" value="1"/>
</dbReference>
<dbReference type="FunFam" id="3.10.580.10:FF:000002">
    <property type="entry name" value="Magnesium/cobalt efflux protein CorC"/>
    <property type="match status" value="1"/>
</dbReference>
<evidence type="ECO:0000256" key="10">
    <source>
        <dbReference type="SAM" id="Phobius"/>
    </source>
</evidence>
<feature type="transmembrane region" description="Helical" evidence="10">
    <location>
        <begin position="80"/>
        <end position="103"/>
    </location>
</feature>
<comment type="similarity">
    <text evidence="2">Belongs to the UPF0053 family.</text>
</comment>
<keyword evidence="6 10" id="KW-1133">Transmembrane helix</keyword>
<name>A0A5P2G7T8_9BACT</name>
<dbReference type="SUPFAM" id="SSF56176">
    <property type="entry name" value="FAD-binding/transporter-associated domain-like"/>
    <property type="match status" value="1"/>
</dbReference>
<dbReference type="InterPro" id="IPR036318">
    <property type="entry name" value="FAD-bd_PCMH-like_sf"/>
</dbReference>
<dbReference type="Pfam" id="PF00571">
    <property type="entry name" value="CBS"/>
    <property type="match status" value="2"/>
</dbReference>
<dbReference type="Pfam" id="PF03471">
    <property type="entry name" value="CorC_HlyC"/>
    <property type="match status" value="1"/>
</dbReference>
<keyword evidence="3" id="KW-1003">Cell membrane</keyword>
<dbReference type="SMART" id="SM01091">
    <property type="entry name" value="CorC_HlyC"/>
    <property type="match status" value="1"/>
</dbReference>
<evidence type="ECO:0000256" key="3">
    <source>
        <dbReference type="ARBA" id="ARBA00022475"/>
    </source>
</evidence>
<keyword evidence="7 9" id="KW-0129">CBS domain</keyword>
<proteinExistence type="inferred from homology"/>
<reference evidence="12 13" key="1">
    <citation type="submission" date="2019-09" db="EMBL/GenBank/DDBJ databases">
        <title>Complete genome sequence of Arachidicoccus sp. B3-10 isolated from apple orchard soil.</title>
        <authorList>
            <person name="Kim H.S."/>
            <person name="Han K.-I."/>
            <person name="Suh M.K."/>
            <person name="Lee K.C."/>
            <person name="Eom M.K."/>
            <person name="Kim J.-S."/>
            <person name="Kang S.W."/>
            <person name="Sin Y."/>
            <person name="Lee J.-S."/>
        </authorList>
    </citation>
    <scope>NUCLEOTIDE SEQUENCE [LARGE SCALE GENOMIC DNA]</scope>
    <source>
        <strain evidence="12 13">B3-10</strain>
    </source>
</reference>
<gene>
    <name evidence="12" type="ORF">E0W69_019625</name>
</gene>
<dbReference type="EMBL" id="CP044016">
    <property type="protein sequence ID" value="QES90768.1"/>
    <property type="molecule type" value="Genomic_DNA"/>
</dbReference>
<evidence type="ECO:0000313" key="12">
    <source>
        <dbReference type="EMBL" id="QES90768.1"/>
    </source>
</evidence>
<evidence type="ECO:0000256" key="9">
    <source>
        <dbReference type="PROSITE-ProRule" id="PRU00703"/>
    </source>
</evidence>
<evidence type="ECO:0000259" key="11">
    <source>
        <dbReference type="PROSITE" id="PS51371"/>
    </source>
</evidence>
<feature type="transmembrane region" description="Helical" evidence="10">
    <location>
        <begin position="24"/>
        <end position="48"/>
    </location>
</feature>
<dbReference type="RefSeq" id="WP_131331752.1">
    <property type="nucleotide sequence ID" value="NZ_CP044016.1"/>
</dbReference>
<comment type="subcellular location">
    <subcellularLocation>
        <location evidence="1">Cell membrane</location>
        <topology evidence="1">Multi-pass membrane protein</topology>
    </subcellularLocation>
</comment>
<evidence type="ECO:0000256" key="5">
    <source>
        <dbReference type="ARBA" id="ARBA00022737"/>
    </source>
</evidence>
<dbReference type="KEGG" id="arac:E0W69_019625"/>
<dbReference type="InterPro" id="IPR016169">
    <property type="entry name" value="FAD-bd_PCMH_sub2"/>
</dbReference>
<dbReference type="SUPFAM" id="SSF54631">
    <property type="entry name" value="CBS-domain pair"/>
    <property type="match status" value="1"/>
</dbReference>
<evidence type="ECO:0000256" key="2">
    <source>
        <dbReference type="ARBA" id="ARBA00006337"/>
    </source>
</evidence>
<dbReference type="InterPro" id="IPR005170">
    <property type="entry name" value="Transptr-assoc_dom"/>
</dbReference>
<evidence type="ECO:0000313" key="13">
    <source>
        <dbReference type="Proteomes" id="UP000292424"/>
    </source>
</evidence>
<dbReference type="Gene3D" id="3.30.465.10">
    <property type="match status" value="1"/>
</dbReference>
<protein>
    <submittedName>
        <fullName evidence="12">DUF21 domain-containing protein</fullName>
    </submittedName>
</protein>
<keyword evidence="4 10" id="KW-0812">Transmembrane</keyword>
<evidence type="ECO:0000256" key="6">
    <source>
        <dbReference type="ARBA" id="ARBA00022989"/>
    </source>
</evidence>
<dbReference type="Proteomes" id="UP000292424">
    <property type="component" value="Chromosome"/>
</dbReference>
<dbReference type="PROSITE" id="PS51371">
    <property type="entry name" value="CBS"/>
    <property type="match status" value="1"/>
</dbReference>
<dbReference type="PANTHER" id="PTHR22777">
    <property type="entry name" value="HEMOLYSIN-RELATED"/>
    <property type="match status" value="1"/>
</dbReference>
<keyword evidence="5" id="KW-0677">Repeat</keyword>
<feature type="domain" description="CBS" evidence="11">
    <location>
        <begin position="294"/>
        <end position="351"/>
    </location>
</feature>
<dbReference type="Gene3D" id="3.10.580.10">
    <property type="entry name" value="CBS-domain"/>
    <property type="match status" value="1"/>
</dbReference>
<organism evidence="12 13">
    <name type="scientific">Rhizosphaericola mali</name>
    <dbReference type="NCBI Taxonomy" id="2545455"/>
    <lineage>
        <taxon>Bacteria</taxon>
        <taxon>Pseudomonadati</taxon>
        <taxon>Bacteroidota</taxon>
        <taxon>Chitinophagia</taxon>
        <taxon>Chitinophagales</taxon>
        <taxon>Chitinophagaceae</taxon>
        <taxon>Rhizosphaericola</taxon>
    </lineage>
</organism>
<accession>A0A5P2G7T8</accession>
<dbReference type="InterPro" id="IPR044751">
    <property type="entry name" value="Ion_transp-like_CBS"/>
</dbReference>
<dbReference type="InterPro" id="IPR002550">
    <property type="entry name" value="CNNM"/>
</dbReference>
<dbReference type="GO" id="GO:0005886">
    <property type="term" value="C:plasma membrane"/>
    <property type="evidence" value="ECO:0007669"/>
    <property type="project" value="UniProtKB-SubCell"/>
</dbReference>
<dbReference type="GO" id="GO:0050660">
    <property type="term" value="F:flavin adenine dinucleotide binding"/>
    <property type="evidence" value="ECO:0007669"/>
    <property type="project" value="InterPro"/>
</dbReference>
<dbReference type="Pfam" id="PF01595">
    <property type="entry name" value="CNNM"/>
    <property type="match status" value="1"/>
</dbReference>
<evidence type="ECO:0000256" key="7">
    <source>
        <dbReference type="ARBA" id="ARBA00023122"/>
    </source>
</evidence>
<sequence length="446" mass="50032">MGFTASNVLAVNTTTTMASSSPELTILGAVFVVALLFLFIVSGAQVAYFSLDEEDLTTVKTKSQPSYRRVVELLDSEQHFFSALQVAHFFFLFILIAVGNFIFNTLPIPISNIGVLAAIKIVGIFIIVFLFGELIPRLFAGQNSIRFARDFGFFSQGIFYLFGRLGTWVYKASFSLEATLFKHKNQAQYNLEMDEAIDNSTVLGTDASDEEKNILKGIVKFSGISVKQIMTPRLEVSGLDFNTKFEDLIGLINELNFSRLPVFKGSLDNTIGMIYTKDILPHLNEPKIYDWHTLIEPVPFVHEHKLIEPLLYEFQTNKTHLAMIVDEFGGTCGIVTLEDIQEEIIGEIKDEFAEEKSLFEKIDAQNYIFDGRVMLIDVCRIVRISSSSFDAYKGENDSIAGLVLELAKGFPEDGAVLEIPGFQFAVVQKSSNRLQKIKLTLLERKD</sequence>
<evidence type="ECO:0000256" key="1">
    <source>
        <dbReference type="ARBA" id="ARBA00004651"/>
    </source>
</evidence>